<evidence type="ECO:0000256" key="5">
    <source>
        <dbReference type="ARBA" id="ARBA00022989"/>
    </source>
</evidence>
<keyword evidence="5 11" id="KW-1133">Transmembrane helix</keyword>
<evidence type="ECO:0000256" key="3">
    <source>
        <dbReference type="ARBA" id="ARBA00022553"/>
    </source>
</evidence>
<dbReference type="Pfam" id="PF01222">
    <property type="entry name" value="ERG4_ERG24"/>
    <property type="match status" value="1"/>
</dbReference>
<feature type="transmembrane region" description="Helical" evidence="11">
    <location>
        <begin position="297"/>
        <end position="318"/>
    </location>
</feature>
<keyword evidence="4 11" id="KW-0812">Transmembrane</keyword>
<evidence type="ECO:0000256" key="10">
    <source>
        <dbReference type="SAM" id="MobiDB-lite"/>
    </source>
</evidence>
<dbReference type="OMA" id="HSSWHRY"/>
<dbReference type="PANTHER" id="PTHR21257:SF55">
    <property type="entry name" value="DELTA(14)-STEROL REDUCTASE LBR"/>
    <property type="match status" value="1"/>
</dbReference>
<feature type="region of interest" description="Disordered" evidence="10">
    <location>
        <begin position="1"/>
        <end position="108"/>
    </location>
</feature>
<evidence type="ECO:0000256" key="2">
    <source>
        <dbReference type="ARBA" id="ARBA00005402"/>
    </source>
</evidence>
<keyword evidence="6" id="KW-0238">DNA-binding</keyword>
<accession>E0VYQ6</accession>
<feature type="transmembrane region" description="Helical" evidence="11">
    <location>
        <begin position="387"/>
        <end position="408"/>
    </location>
</feature>
<feature type="transmembrane region" description="Helical" evidence="11">
    <location>
        <begin position="452"/>
        <end position="470"/>
    </location>
</feature>
<dbReference type="GO" id="GO:0005789">
    <property type="term" value="C:endoplasmic reticulum membrane"/>
    <property type="evidence" value="ECO:0007669"/>
    <property type="project" value="TreeGrafter"/>
</dbReference>
<reference evidence="13" key="3">
    <citation type="submission" date="2020-05" db="UniProtKB">
        <authorList>
            <consortium name="EnsemblMetazoa"/>
        </authorList>
    </citation>
    <scope>IDENTIFICATION</scope>
    <source>
        <strain evidence="13">USDA</strain>
    </source>
</reference>
<evidence type="ECO:0000256" key="4">
    <source>
        <dbReference type="ARBA" id="ARBA00022692"/>
    </source>
</evidence>
<organism>
    <name type="scientific">Pediculus humanus subsp. corporis</name>
    <name type="common">Body louse</name>
    <dbReference type="NCBI Taxonomy" id="121224"/>
    <lineage>
        <taxon>Eukaryota</taxon>
        <taxon>Metazoa</taxon>
        <taxon>Ecdysozoa</taxon>
        <taxon>Arthropoda</taxon>
        <taxon>Hexapoda</taxon>
        <taxon>Insecta</taxon>
        <taxon>Pterygota</taxon>
        <taxon>Neoptera</taxon>
        <taxon>Paraneoptera</taxon>
        <taxon>Psocodea</taxon>
        <taxon>Troctomorpha</taxon>
        <taxon>Phthiraptera</taxon>
        <taxon>Anoplura</taxon>
        <taxon>Pediculidae</taxon>
        <taxon>Pediculus</taxon>
    </lineage>
</organism>
<feature type="compositionally biased region" description="Basic residues" evidence="10">
    <location>
        <begin position="44"/>
        <end position="85"/>
    </location>
</feature>
<evidence type="ECO:0000256" key="6">
    <source>
        <dbReference type="ARBA" id="ARBA00023125"/>
    </source>
</evidence>
<keyword evidence="8 12" id="KW-0675">Receptor</keyword>
<dbReference type="CTD" id="8233235"/>
<dbReference type="AlphaFoldDB" id="E0VYQ6"/>
<feature type="transmembrane region" description="Helical" evidence="11">
    <location>
        <begin position="360"/>
        <end position="381"/>
    </location>
</feature>
<dbReference type="GO" id="GO:0003677">
    <property type="term" value="F:DNA binding"/>
    <property type="evidence" value="ECO:0007669"/>
    <property type="project" value="UniProtKB-KW"/>
</dbReference>
<dbReference type="EMBL" id="DS235846">
    <property type="protein sequence ID" value="EEB18512.1"/>
    <property type="molecule type" value="Genomic_DNA"/>
</dbReference>
<evidence type="ECO:0000313" key="12">
    <source>
        <dbReference type="EMBL" id="EEB18512.1"/>
    </source>
</evidence>
<keyword evidence="7 11" id="KW-0472">Membrane</keyword>
<protein>
    <submittedName>
        <fullName evidence="12 13">Lamin-B receptor, putative</fullName>
        <ecNumber evidence="12">1.3.1.70</ecNumber>
    </submittedName>
</protein>
<keyword evidence="12" id="KW-0560">Oxidoreductase</keyword>
<dbReference type="RefSeq" id="XP_002431250.1">
    <property type="nucleotide sequence ID" value="XM_002431205.1"/>
</dbReference>
<evidence type="ECO:0000256" key="9">
    <source>
        <dbReference type="ARBA" id="ARBA00023242"/>
    </source>
</evidence>
<feature type="transmembrane region" description="Helical" evidence="11">
    <location>
        <begin position="226"/>
        <end position="248"/>
    </location>
</feature>
<feature type="compositionally biased region" description="Low complexity" evidence="10">
    <location>
        <begin position="86"/>
        <end position="99"/>
    </location>
</feature>
<name>E0VYQ6_PEDHC</name>
<keyword evidence="14" id="KW-1185">Reference proteome</keyword>
<evidence type="ECO:0000256" key="7">
    <source>
        <dbReference type="ARBA" id="ARBA00023136"/>
    </source>
</evidence>
<feature type="transmembrane region" description="Helical" evidence="11">
    <location>
        <begin position="186"/>
        <end position="206"/>
    </location>
</feature>
<evidence type="ECO:0000313" key="14">
    <source>
        <dbReference type="Proteomes" id="UP000009046"/>
    </source>
</evidence>
<dbReference type="VEuPathDB" id="VectorBase:PHUM517050"/>
<dbReference type="EnsemblMetazoa" id="PHUM517050-RA">
    <property type="protein sequence ID" value="PHUM517050-PA"/>
    <property type="gene ID" value="PHUM517050"/>
</dbReference>
<keyword evidence="9" id="KW-0539">Nucleus</keyword>
<dbReference type="GO" id="GO:0006695">
    <property type="term" value="P:cholesterol biosynthetic process"/>
    <property type="evidence" value="ECO:0007669"/>
    <property type="project" value="TreeGrafter"/>
</dbReference>
<dbReference type="STRING" id="121224.E0VYQ6"/>
<sequence>MRNKKTAAREKSPIVVNEAPKNKSTPRKNRASQSLGRKTYQARSKSRSRKGVNSKTRGRSRSRSRPRPKSKSKSPQRKSRPRSRSRSISIKSPVRVSSRVKNQTDKLYEDNSSKETILKDVIRRSISRELSQSKTNSYRVASTSSVLSYLPETDTINPDNNYTKSILKENNYPKKKISFSFIIPQWIKIITGLFIPPSVVLFLHIICKYNNCYIDKLNQFPKLENYFNLHISGLIIGFVFLQIFFSLLPIGKIVYGPPGIHGILQYRCNGLLCTFLTVGVVAGMWKFELPVTTINENLIPCLTFTIILSYFLGFILFLKGGKAPVIGLNPLCIVENKFYQFYKGREINPLLFGKINVKVLLIRTCLNGMLLINGIMALKIYESKKELSYALTTNLVINSLLVFDFFWFENYFPTTFEAMYEGVGCLFVLKYFLYPFFTLLITKNIIIHNLEIPLWNVVLTGFLFVTGYIVHRASNLQKAVFRKNPLNPALSHLETMSTNRGKKLLVTGWWGWVRHPNYLGFIILHWAWASSSGFSHGLPYAVPLTITLLMMIRAKRVDEFCGTRYQSFWNEYCNRVPYKIFPRVY</sequence>
<dbReference type="GO" id="GO:0050613">
    <property type="term" value="F:Delta14-sterol reductase activity"/>
    <property type="evidence" value="ECO:0007669"/>
    <property type="project" value="UniProtKB-EC"/>
</dbReference>
<dbReference type="EMBL" id="AAZO01006284">
    <property type="status" value="NOT_ANNOTATED_CDS"/>
    <property type="molecule type" value="Genomic_DNA"/>
</dbReference>
<dbReference type="EC" id="1.3.1.70" evidence="12"/>
<reference evidence="12" key="1">
    <citation type="submission" date="2007-04" db="EMBL/GenBank/DDBJ databases">
        <title>Annotation of Pediculus humanus corporis strain USDA.</title>
        <authorList>
            <person name="Kirkness E."/>
            <person name="Hannick L."/>
            <person name="Hass B."/>
            <person name="Bruggner R."/>
            <person name="Lawson D."/>
            <person name="Bidwell S."/>
            <person name="Joardar V."/>
            <person name="Caler E."/>
            <person name="Walenz B."/>
            <person name="Inman J."/>
            <person name="Schobel S."/>
            <person name="Galinsky K."/>
            <person name="Amedeo P."/>
            <person name="Strausberg R."/>
        </authorList>
    </citation>
    <scope>NUCLEOTIDE SEQUENCE</scope>
    <source>
        <strain evidence="12">USDA</strain>
    </source>
</reference>
<gene>
    <name evidence="13" type="primary">8233235</name>
    <name evidence="12" type="ORF">Phum_PHUM517050</name>
</gene>
<comment type="similarity">
    <text evidence="2">Belongs to the ERG4/ERG24 family.</text>
</comment>
<dbReference type="OrthoDB" id="5326588at2759"/>
<dbReference type="GeneID" id="8233235"/>
<dbReference type="eggNOG" id="KOG1435">
    <property type="taxonomic scope" value="Eukaryota"/>
</dbReference>
<keyword evidence="3" id="KW-0597">Phosphoprotein</keyword>
<dbReference type="InParanoid" id="E0VYQ6"/>
<reference evidence="12" key="2">
    <citation type="submission" date="2007-04" db="EMBL/GenBank/DDBJ databases">
        <title>The genome of the human body louse.</title>
        <authorList>
            <consortium name="The Human Body Louse Genome Consortium"/>
            <person name="Kirkness E."/>
            <person name="Walenz B."/>
            <person name="Hass B."/>
            <person name="Bruggner R."/>
            <person name="Strausberg R."/>
        </authorList>
    </citation>
    <scope>NUCLEOTIDE SEQUENCE</scope>
    <source>
        <strain evidence="12">USDA</strain>
    </source>
</reference>
<dbReference type="Gene3D" id="1.20.120.1630">
    <property type="match status" value="1"/>
</dbReference>
<evidence type="ECO:0000256" key="8">
    <source>
        <dbReference type="ARBA" id="ARBA00023170"/>
    </source>
</evidence>
<feature type="transmembrane region" description="Helical" evidence="11">
    <location>
        <begin position="420"/>
        <end position="440"/>
    </location>
</feature>
<evidence type="ECO:0000313" key="13">
    <source>
        <dbReference type="EnsemblMetazoa" id="PHUM517050-PA"/>
    </source>
</evidence>
<dbReference type="GO" id="GO:0005637">
    <property type="term" value="C:nuclear inner membrane"/>
    <property type="evidence" value="ECO:0007669"/>
    <property type="project" value="UniProtKB-SubCell"/>
</dbReference>
<dbReference type="FunCoup" id="E0VYQ6">
    <property type="interactions" value="534"/>
</dbReference>
<dbReference type="Proteomes" id="UP000009046">
    <property type="component" value="Unassembled WGS sequence"/>
</dbReference>
<dbReference type="HOGENOM" id="CLU_466401_0_0_1"/>
<feature type="transmembrane region" description="Helical" evidence="11">
    <location>
        <begin position="268"/>
        <end position="285"/>
    </location>
</feature>
<proteinExistence type="inferred from homology"/>
<dbReference type="InterPro" id="IPR001171">
    <property type="entry name" value="ERG24_DHCR-like"/>
</dbReference>
<evidence type="ECO:0000256" key="1">
    <source>
        <dbReference type="ARBA" id="ARBA00004473"/>
    </source>
</evidence>
<dbReference type="PANTHER" id="PTHR21257">
    <property type="entry name" value="DELTA(14)-STEROL REDUCTASE"/>
    <property type="match status" value="1"/>
</dbReference>
<evidence type="ECO:0000256" key="11">
    <source>
        <dbReference type="SAM" id="Phobius"/>
    </source>
</evidence>
<comment type="subcellular location">
    <subcellularLocation>
        <location evidence="1">Nucleus inner membrane</location>
        <topology evidence="1">Multi-pass membrane protein</topology>
    </subcellularLocation>
</comment>
<dbReference type="KEGG" id="phu:Phum_PHUM517050"/>